<feature type="transmembrane region" description="Helical" evidence="7">
    <location>
        <begin position="198"/>
        <end position="217"/>
    </location>
</feature>
<dbReference type="InterPro" id="IPR022324">
    <property type="entry name" value="Bacilysin_exporter_BacE_put"/>
</dbReference>
<proteinExistence type="predicted"/>
<dbReference type="PRINTS" id="PR01988">
    <property type="entry name" value="EXPORTERBACE"/>
</dbReference>
<evidence type="ECO:0000256" key="4">
    <source>
        <dbReference type="ARBA" id="ARBA00022989"/>
    </source>
</evidence>
<dbReference type="Gene3D" id="1.20.1250.20">
    <property type="entry name" value="MFS general substrate transporter like domains"/>
    <property type="match status" value="1"/>
</dbReference>
<keyword evidence="3 7" id="KW-0812">Transmembrane</keyword>
<evidence type="ECO:0000313" key="9">
    <source>
        <dbReference type="Proteomes" id="UP000730482"/>
    </source>
</evidence>
<dbReference type="InterPro" id="IPR036259">
    <property type="entry name" value="MFS_trans_sf"/>
</dbReference>
<organism evidence="8 9">
    <name type="scientific">Catenulispora pinistramenti</name>
    <dbReference type="NCBI Taxonomy" id="2705254"/>
    <lineage>
        <taxon>Bacteria</taxon>
        <taxon>Bacillati</taxon>
        <taxon>Actinomycetota</taxon>
        <taxon>Actinomycetes</taxon>
        <taxon>Catenulisporales</taxon>
        <taxon>Catenulisporaceae</taxon>
        <taxon>Catenulispora</taxon>
    </lineage>
</organism>
<dbReference type="SUPFAM" id="SSF103473">
    <property type="entry name" value="MFS general substrate transporter"/>
    <property type="match status" value="1"/>
</dbReference>
<evidence type="ECO:0000313" key="8">
    <source>
        <dbReference type="EMBL" id="MBS2547765.1"/>
    </source>
</evidence>
<feature type="transmembrane region" description="Helical" evidence="7">
    <location>
        <begin position="78"/>
        <end position="103"/>
    </location>
</feature>
<feature type="transmembrane region" description="Helical" evidence="7">
    <location>
        <begin position="260"/>
        <end position="277"/>
    </location>
</feature>
<keyword evidence="9" id="KW-1185">Reference proteome</keyword>
<accession>A0ABS5KP19</accession>
<evidence type="ECO:0000256" key="3">
    <source>
        <dbReference type="ARBA" id="ARBA00022692"/>
    </source>
</evidence>
<dbReference type="CDD" id="cd06173">
    <property type="entry name" value="MFS_MefA_like"/>
    <property type="match status" value="1"/>
</dbReference>
<evidence type="ECO:0000256" key="5">
    <source>
        <dbReference type="ARBA" id="ARBA00023136"/>
    </source>
</evidence>
<name>A0ABS5KP19_9ACTN</name>
<comment type="subcellular location">
    <subcellularLocation>
        <location evidence="1">Cell membrane</location>
        <topology evidence="1">Multi-pass membrane protein</topology>
    </subcellularLocation>
</comment>
<dbReference type="PANTHER" id="PTHR23513">
    <property type="entry name" value="INTEGRAL MEMBRANE EFFLUX PROTEIN-RELATED"/>
    <property type="match status" value="1"/>
</dbReference>
<protein>
    <submittedName>
        <fullName evidence="8">MFS transporter</fullName>
    </submittedName>
</protein>
<feature type="transmembrane region" description="Helical" evidence="7">
    <location>
        <begin position="146"/>
        <end position="166"/>
    </location>
</feature>
<feature type="transmembrane region" description="Helical" evidence="7">
    <location>
        <begin position="317"/>
        <end position="341"/>
    </location>
</feature>
<feature type="region of interest" description="Disordered" evidence="6">
    <location>
        <begin position="373"/>
        <end position="401"/>
    </location>
</feature>
<dbReference type="PANTHER" id="PTHR23513:SF6">
    <property type="entry name" value="MAJOR FACILITATOR SUPERFAMILY ASSOCIATED DOMAIN-CONTAINING PROTEIN"/>
    <property type="match status" value="1"/>
</dbReference>
<comment type="caution">
    <text evidence="8">The sequence shown here is derived from an EMBL/GenBank/DDBJ whole genome shotgun (WGS) entry which is preliminary data.</text>
</comment>
<evidence type="ECO:0000256" key="6">
    <source>
        <dbReference type="SAM" id="MobiDB-lite"/>
    </source>
</evidence>
<keyword evidence="5 7" id="KW-0472">Membrane</keyword>
<evidence type="ECO:0000256" key="7">
    <source>
        <dbReference type="SAM" id="Phobius"/>
    </source>
</evidence>
<evidence type="ECO:0000256" key="2">
    <source>
        <dbReference type="ARBA" id="ARBA00022475"/>
    </source>
</evidence>
<feature type="transmembrane region" description="Helical" evidence="7">
    <location>
        <begin position="283"/>
        <end position="305"/>
    </location>
</feature>
<feature type="transmembrane region" description="Helical" evidence="7">
    <location>
        <begin position="347"/>
        <end position="365"/>
    </location>
</feature>
<gene>
    <name evidence="8" type="ORF">KGQ19_12895</name>
</gene>
<reference evidence="8 9" key="1">
    <citation type="submission" date="2020-02" db="EMBL/GenBank/DDBJ databases">
        <title>Acidophilic actinobacteria isolated from forest soil.</title>
        <authorList>
            <person name="Golinska P."/>
        </authorList>
    </citation>
    <scope>NUCLEOTIDE SEQUENCE [LARGE SCALE GENOMIC DNA]</scope>
    <source>
        <strain evidence="8 9">NL8</strain>
    </source>
</reference>
<feature type="transmembrane region" description="Helical" evidence="7">
    <location>
        <begin position="229"/>
        <end position="248"/>
    </location>
</feature>
<keyword evidence="4 7" id="KW-1133">Transmembrane helix</keyword>
<sequence length="401" mass="41543">MFGDNALWIAAAVWVKSLTGSTSMTGLLILTMAAPQLLGPLAGVLVDRFRRRTVLIVANCLCAATVLSLLLVDGHRLWLIFLVMGVLGAASTVLSSGGSALLATILPDDLLPTGNSVLRGTREGLRLIAPLTGASLFAAFGSSAVVILDGATFVAAGGTLVVMRVHESPGVKSDRRWRTEAAAGARHIARTAALRQIVLSYGLSSITLGLSEGVLYAVVDDGLHRPPDFVGVLTVAMGAGGILGSLVAPTVIRRLGETELTAGGMLILCLGLPLQAAPWLPSVLVGELAFGVSLPCITIGVFSLLQRSTPNHLQGRVYSACEMLNGIPQITAIGVGAMLLAVVDYRILLALMTANVALAAAYLLTRRPQQAGQAHLPTQHGHDPAPAPLLATAEDTEGRAC</sequence>
<dbReference type="EMBL" id="JAAFYZ010000034">
    <property type="protein sequence ID" value="MBS2547765.1"/>
    <property type="molecule type" value="Genomic_DNA"/>
</dbReference>
<dbReference type="Pfam" id="PF07690">
    <property type="entry name" value="MFS_1"/>
    <property type="match status" value="1"/>
</dbReference>
<keyword evidence="2" id="KW-1003">Cell membrane</keyword>
<dbReference type="Proteomes" id="UP000730482">
    <property type="component" value="Unassembled WGS sequence"/>
</dbReference>
<feature type="transmembrane region" description="Helical" evidence="7">
    <location>
        <begin position="53"/>
        <end position="72"/>
    </location>
</feature>
<evidence type="ECO:0000256" key="1">
    <source>
        <dbReference type="ARBA" id="ARBA00004651"/>
    </source>
</evidence>
<dbReference type="InterPro" id="IPR011701">
    <property type="entry name" value="MFS"/>
</dbReference>